<keyword evidence="2" id="KW-0285">Flavoprotein</keyword>
<dbReference type="GO" id="GO:0004733">
    <property type="term" value="F:pyridoxamine phosphate oxidase activity"/>
    <property type="evidence" value="ECO:0007669"/>
    <property type="project" value="InterPro"/>
</dbReference>
<dbReference type="Pfam" id="PF12766">
    <property type="entry name" value="Pyridox_oxase_2"/>
    <property type="match status" value="1"/>
</dbReference>
<keyword evidence="7" id="KW-1185">Reference proteome</keyword>
<name>A0AAE3NS13_9RHOB</name>
<dbReference type="GO" id="GO:0008615">
    <property type="term" value="P:pyridoxine biosynthetic process"/>
    <property type="evidence" value="ECO:0007669"/>
    <property type="project" value="InterPro"/>
</dbReference>
<evidence type="ECO:0000259" key="5">
    <source>
        <dbReference type="Pfam" id="PF12766"/>
    </source>
</evidence>
<evidence type="ECO:0000256" key="4">
    <source>
        <dbReference type="ARBA" id="ARBA00023002"/>
    </source>
</evidence>
<dbReference type="EMBL" id="JARGYC010000027">
    <property type="protein sequence ID" value="MDF0601414.1"/>
    <property type="molecule type" value="Genomic_DNA"/>
</dbReference>
<organism evidence="6 7">
    <name type="scientific">Psychromarinibacter sediminicola</name>
    <dbReference type="NCBI Taxonomy" id="3033385"/>
    <lineage>
        <taxon>Bacteria</taxon>
        <taxon>Pseudomonadati</taxon>
        <taxon>Pseudomonadota</taxon>
        <taxon>Alphaproteobacteria</taxon>
        <taxon>Rhodobacterales</taxon>
        <taxon>Paracoccaceae</taxon>
        <taxon>Psychromarinibacter</taxon>
    </lineage>
</organism>
<feature type="domain" description="Pyridoxamine 5'-phosphate oxidase Alr4036 family FMN-binding" evidence="5">
    <location>
        <begin position="15"/>
        <end position="101"/>
    </location>
</feature>
<evidence type="ECO:0000256" key="3">
    <source>
        <dbReference type="ARBA" id="ARBA00022643"/>
    </source>
</evidence>
<accession>A0AAE3NS13</accession>
<dbReference type="PANTHER" id="PTHR10851">
    <property type="entry name" value="PYRIDOXINE-5-PHOSPHATE OXIDASE"/>
    <property type="match status" value="1"/>
</dbReference>
<dbReference type="GO" id="GO:0010181">
    <property type="term" value="F:FMN binding"/>
    <property type="evidence" value="ECO:0007669"/>
    <property type="project" value="InterPro"/>
</dbReference>
<comment type="caution">
    <text evidence="6">The sequence shown here is derived from an EMBL/GenBank/DDBJ whole genome shotgun (WGS) entry which is preliminary data.</text>
</comment>
<dbReference type="InterPro" id="IPR024624">
    <property type="entry name" value="Pyridox_Oxase_Alr4036_FMN-bd"/>
</dbReference>
<gene>
    <name evidence="6" type="ORF">P1J78_11780</name>
</gene>
<reference evidence="6" key="1">
    <citation type="submission" date="2023-03" db="EMBL/GenBank/DDBJ databases">
        <title>Multiphase analysis and comparison of six strains from genera Psychromarinibacter, Lutimaribacter, and Maritimibacter, including a novel species: Psychromarinibacter sediminicola sp. nov.</title>
        <authorList>
            <person name="Wang Y.-H."/>
            <person name="Ye M.-Q."/>
            <person name="Du Z.-J."/>
        </authorList>
    </citation>
    <scope>NUCLEOTIDE SEQUENCE</scope>
    <source>
        <strain evidence="6">C21-152</strain>
    </source>
</reference>
<protein>
    <submittedName>
        <fullName evidence="6">Pyridoxamine 5'-phosphate oxidase family protein</fullName>
    </submittedName>
</protein>
<dbReference type="PANTHER" id="PTHR10851:SF3">
    <property type="entry name" value="PYRIDOXINE_PYRIDOXAMINE 5'-PHOSPHATE OXIDASE 2"/>
    <property type="match status" value="1"/>
</dbReference>
<dbReference type="InterPro" id="IPR000659">
    <property type="entry name" value="Pyridox_Oxase"/>
</dbReference>
<evidence type="ECO:0000256" key="2">
    <source>
        <dbReference type="ARBA" id="ARBA00022630"/>
    </source>
</evidence>
<evidence type="ECO:0000313" key="6">
    <source>
        <dbReference type="EMBL" id="MDF0601414.1"/>
    </source>
</evidence>
<evidence type="ECO:0000313" key="7">
    <source>
        <dbReference type="Proteomes" id="UP001220964"/>
    </source>
</evidence>
<dbReference type="SUPFAM" id="SSF50475">
    <property type="entry name" value="FMN-binding split barrel"/>
    <property type="match status" value="1"/>
</dbReference>
<sequence>MHWYAELDGLLTRLWDELDRATRDDSVAARQPTLATVGRDGPEARTVVLRDVSRGDGTVAVHTDNESTKCGEIAADPRVSLHVWEPRLQLQTRLRGRMTVATGAAVSGLWRAVPDGSRASYGVTPAPGTVLPRSDAYDRAADPARFAVLTMTVDEIDAVHLGDDYHRRALYARADGWRGAWLAP</sequence>
<keyword evidence="4" id="KW-0560">Oxidoreductase</keyword>
<dbReference type="RefSeq" id="WP_275567554.1">
    <property type="nucleotide sequence ID" value="NZ_JARGYC010000027.1"/>
</dbReference>
<dbReference type="AlphaFoldDB" id="A0AAE3NS13"/>
<comment type="cofactor">
    <cofactor evidence="1">
        <name>FMN</name>
        <dbReference type="ChEBI" id="CHEBI:58210"/>
    </cofactor>
</comment>
<dbReference type="Gene3D" id="2.30.110.10">
    <property type="entry name" value="Electron Transport, Fmn-binding Protein, Chain A"/>
    <property type="match status" value="1"/>
</dbReference>
<proteinExistence type="predicted"/>
<keyword evidence="3" id="KW-0288">FMN</keyword>
<evidence type="ECO:0000256" key="1">
    <source>
        <dbReference type="ARBA" id="ARBA00001917"/>
    </source>
</evidence>
<dbReference type="Proteomes" id="UP001220964">
    <property type="component" value="Unassembled WGS sequence"/>
</dbReference>
<dbReference type="InterPro" id="IPR012349">
    <property type="entry name" value="Split_barrel_FMN-bd"/>
</dbReference>